<keyword evidence="2" id="KW-1185">Reference proteome</keyword>
<name>A0A323TGN3_9BACI</name>
<protein>
    <recommendedName>
        <fullName evidence="3">LVIVD repeat-containing protein</fullName>
    </recommendedName>
</protein>
<dbReference type="AlphaFoldDB" id="A0A323TGN3"/>
<sequence>MAALVFATPVMACDIDGLGKGDYEYEDGSSYRFGDEGMNEIPIMEGSKNFKYLNESAAVPLQDSDSGLPVTGADVYAHKGYAYMGTHRLGSGSNEGIRVFDMKDPSNPVEVAKFADNLPGTWQEKIIVKSVNTPHFKGDLAVVSVQRFNGDAEKVGTVIYDVTNPENPVELGFWETPEAHLNGGGTHELYLTTQGNRALLLAANSGSYRRSGGAIHDFTIVDVSNPAEPEELFQFDPATVIPNVDSNYRFADEHGQTRSISVHSVIADTTGKYAYLSAWDMGTVILDISNPEDPEYVGRTSFEQDVQGAAHSAALAKGGNVLIETREVFNPTRHGYEQGFGYVRIYDIKDKSDPKLLSTFQTDNAANKTTGYPGFTVHDPKVQGNTLFLSHYFDGVRIVDITDPSTPEEIGAYVPEKSNIWGVFAHRNYILASDMETGLKVLQKNNRNK</sequence>
<evidence type="ECO:0000313" key="1">
    <source>
        <dbReference type="EMBL" id="PYZ93929.1"/>
    </source>
</evidence>
<dbReference type="Pfam" id="PF08309">
    <property type="entry name" value="LVIVD"/>
    <property type="match status" value="3"/>
</dbReference>
<comment type="caution">
    <text evidence="1">The sequence shown here is derived from an EMBL/GenBank/DDBJ whole genome shotgun (WGS) entry which is preliminary data.</text>
</comment>
<organism evidence="1 2">
    <name type="scientific">Salipaludibacillus keqinensis</name>
    <dbReference type="NCBI Taxonomy" id="2045207"/>
    <lineage>
        <taxon>Bacteria</taxon>
        <taxon>Bacillati</taxon>
        <taxon>Bacillota</taxon>
        <taxon>Bacilli</taxon>
        <taxon>Bacillales</taxon>
        <taxon>Bacillaceae</taxon>
    </lineage>
</organism>
<dbReference type="SUPFAM" id="SSF101908">
    <property type="entry name" value="Putative isomerase YbhE"/>
    <property type="match status" value="1"/>
</dbReference>
<dbReference type="Proteomes" id="UP000248214">
    <property type="component" value="Unassembled WGS sequence"/>
</dbReference>
<reference evidence="1 2" key="1">
    <citation type="submission" date="2017-10" db="EMBL/GenBank/DDBJ databases">
        <title>Bacillus sp. nov., a halophilic bacterium isolated from a Keqin Lake.</title>
        <authorList>
            <person name="Wang H."/>
        </authorList>
    </citation>
    <scope>NUCLEOTIDE SEQUENCE [LARGE SCALE GENOMIC DNA]</scope>
    <source>
        <strain evidence="1 2">KQ-12</strain>
    </source>
</reference>
<evidence type="ECO:0008006" key="3">
    <source>
        <dbReference type="Google" id="ProtNLM"/>
    </source>
</evidence>
<proteinExistence type="predicted"/>
<dbReference type="InterPro" id="IPR013211">
    <property type="entry name" value="LVIVD"/>
</dbReference>
<evidence type="ECO:0000313" key="2">
    <source>
        <dbReference type="Proteomes" id="UP000248214"/>
    </source>
</evidence>
<dbReference type="EMBL" id="PDOD01000002">
    <property type="protein sequence ID" value="PYZ93929.1"/>
    <property type="molecule type" value="Genomic_DNA"/>
</dbReference>
<accession>A0A323TGN3</accession>
<dbReference type="OrthoDB" id="8375at2"/>
<gene>
    <name evidence="1" type="ORF">CR194_09300</name>
</gene>
<dbReference type="RefSeq" id="WP_110609959.1">
    <property type="nucleotide sequence ID" value="NZ_PDOD01000002.1"/>
</dbReference>